<sequence length="281" mass="30117">MRRQIIATLFIGAFAISAVSCGGDSTTTPNDIESDTSEVVLPLTGVWTQASTADAPIAATAEFCCTTAIPDSPEFTADAQPLADGMYAMHIANWFSDVQASVIDMSIFRYRSCADPFMVSSDLNECTGVVDDLASASDLSLETHRALDLTSNDITIWLFGHACLTDGVDITSWVGDGLALMNLMQSFQSDKEQWLDPYVQGELRWVQDLSPEATAAGSPFVISSCVENALEWTFPDGPTLLIQGSIDDVGPDAAVAQWVAGRSLEISAGQQTAYLYGAYRP</sequence>
<dbReference type="AlphaFoldDB" id="A0A6J7ES43"/>
<proteinExistence type="predicted"/>
<evidence type="ECO:0000313" key="1">
    <source>
        <dbReference type="EMBL" id="CAB4884000.1"/>
    </source>
</evidence>
<accession>A0A6J7ES43</accession>
<gene>
    <name evidence="1" type="ORF">UFOPK3304_01938</name>
</gene>
<organism evidence="1">
    <name type="scientific">freshwater metagenome</name>
    <dbReference type="NCBI Taxonomy" id="449393"/>
    <lineage>
        <taxon>unclassified sequences</taxon>
        <taxon>metagenomes</taxon>
        <taxon>ecological metagenomes</taxon>
    </lineage>
</organism>
<name>A0A6J7ES43_9ZZZZ</name>
<dbReference type="PROSITE" id="PS51257">
    <property type="entry name" value="PROKAR_LIPOPROTEIN"/>
    <property type="match status" value="1"/>
</dbReference>
<reference evidence="1" key="1">
    <citation type="submission" date="2020-05" db="EMBL/GenBank/DDBJ databases">
        <authorList>
            <person name="Chiriac C."/>
            <person name="Salcher M."/>
            <person name="Ghai R."/>
            <person name="Kavagutti S V."/>
        </authorList>
    </citation>
    <scope>NUCLEOTIDE SEQUENCE</scope>
</reference>
<protein>
    <submittedName>
        <fullName evidence="1">Unannotated protein</fullName>
    </submittedName>
</protein>
<dbReference type="EMBL" id="CAFBLJ010000185">
    <property type="protein sequence ID" value="CAB4884000.1"/>
    <property type="molecule type" value="Genomic_DNA"/>
</dbReference>